<dbReference type="CDD" id="cd02440">
    <property type="entry name" value="AdoMet_MTases"/>
    <property type="match status" value="1"/>
</dbReference>
<dbReference type="AlphaFoldDB" id="A0A7X5QB29"/>
<dbReference type="GO" id="GO:0032259">
    <property type="term" value="P:methylation"/>
    <property type="evidence" value="ECO:0007669"/>
    <property type="project" value="UniProtKB-KW"/>
</dbReference>
<reference evidence="2 3" key="1">
    <citation type="submission" date="2018-02" db="EMBL/GenBank/DDBJ databases">
        <authorList>
            <person name="Machado R.A."/>
        </authorList>
    </citation>
    <scope>NUCLEOTIDE SEQUENCE [LARGE SCALE GENOMIC DNA]</scope>
    <source>
        <strain evidence="2 3">DSM 19724</strain>
    </source>
</reference>
<proteinExistence type="predicted"/>
<evidence type="ECO:0000259" key="1">
    <source>
        <dbReference type="Pfam" id="PF08241"/>
    </source>
</evidence>
<dbReference type="Proteomes" id="UP000591844">
    <property type="component" value="Unassembled WGS sequence"/>
</dbReference>
<dbReference type="Gene3D" id="3.40.50.150">
    <property type="entry name" value="Vaccinia Virus protein VP39"/>
    <property type="match status" value="1"/>
</dbReference>
<dbReference type="PANTHER" id="PTHR43861:SF1">
    <property type="entry name" value="TRANS-ACONITATE 2-METHYLTRANSFERASE"/>
    <property type="match status" value="1"/>
</dbReference>
<dbReference type="GO" id="GO:0008168">
    <property type="term" value="F:methyltransferase activity"/>
    <property type="evidence" value="ECO:0007669"/>
    <property type="project" value="UniProtKB-KW"/>
</dbReference>
<dbReference type="RefSeq" id="WP_166302030.1">
    <property type="nucleotide sequence ID" value="NZ_CAWPIB010000002.1"/>
</dbReference>
<feature type="domain" description="Methyltransferase type 11" evidence="1">
    <location>
        <begin position="49"/>
        <end position="142"/>
    </location>
</feature>
<sequence length="246" mass="28445">MNNLEDTEKYYDNLANDYDYFYNDNISLAEDEIIKDIISRLVTPFSSVLDCGCGTGLARYLMKDIPCQYTGIDISKNMLEIAQNKYPECHFIHGDCSKMPYIKDNSIDNIISLNGVFSHIINYNDAIHEMWRTLKPGGNLFIMVYSRFAIRRLLSGKSFSIKSGYDIRNNIKKRKSCAPAVFWSLKSLKKEFNCFNEIEVFGLNIFASILKRQSSIEDIISFLRKEKHLPLFVQQFSHALILKAKK</sequence>
<dbReference type="Pfam" id="PF08241">
    <property type="entry name" value="Methyltransf_11"/>
    <property type="match status" value="1"/>
</dbReference>
<accession>A0A7X5QB29</accession>
<dbReference type="InterPro" id="IPR029063">
    <property type="entry name" value="SAM-dependent_MTases_sf"/>
</dbReference>
<comment type="caution">
    <text evidence="2">The sequence shown here is derived from an EMBL/GenBank/DDBJ whole genome shotgun (WGS) entry which is preliminary data.</text>
</comment>
<gene>
    <name evidence="2" type="ORF">C5469_02775</name>
</gene>
<dbReference type="InterPro" id="IPR013216">
    <property type="entry name" value="Methyltransf_11"/>
</dbReference>
<organism evidence="2 3">
    <name type="scientific">Photorhabdus cinerea</name>
    <dbReference type="NCBI Taxonomy" id="471575"/>
    <lineage>
        <taxon>Bacteria</taxon>
        <taxon>Pseudomonadati</taxon>
        <taxon>Pseudomonadota</taxon>
        <taxon>Gammaproteobacteria</taxon>
        <taxon>Enterobacterales</taxon>
        <taxon>Morganellaceae</taxon>
        <taxon>Photorhabdus</taxon>
    </lineage>
</organism>
<dbReference type="EMBL" id="PUJW01000002">
    <property type="protein sequence ID" value="NHB91101.1"/>
    <property type="molecule type" value="Genomic_DNA"/>
</dbReference>
<evidence type="ECO:0000313" key="2">
    <source>
        <dbReference type="EMBL" id="NHB91101.1"/>
    </source>
</evidence>
<name>A0A7X5QB29_9GAMM</name>
<dbReference type="PANTHER" id="PTHR43861">
    <property type="entry name" value="TRANS-ACONITATE 2-METHYLTRANSFERASE-RELATED"/>
    <property type="match status" value="1"/>
</dbReference>
<dbReference type="SUPFAM" id="SSF53335">
    <property type="entry name" value="S-adenosyl-L-methionine-dependent methyltransferases"/>
    <property type="match status" value="1"/>
</dbReference>
<keyword evidence="3" id="KW-1185">Reference proteome</keyword>
<evidence type="ECO:0000313" key="3">
    <source>
        <dbReference type="Proteomes" id="UP000591844"/>
    </source>
</evidence>
<protein>
    <recommendedName>
        <fullName evidence="1">Methyltransferase type 11 domain-containing protein</fullName>
    </recommendedName>
</protein>